<proteinExistence type="predicted"/>
<evidence type="ECO:0000313" key="1">
    <source>
        <dbReference type="EMBL" id="RZB39706.1"/>
    </source>
</evidence>
<sequence>MTPLSALHDQTISGVIPTRYMIIALTMNG</sequence>
<keyword evidence="2" id="KW-1185">Reference proteome</keyword>
<name>A0A482V959_ASBVE</name>
<dbReference type="Proteomes" id="UP000292052">
    <property type="component" value="Unassembled WGS sequence"/>
</dbReference>
<accession>A0A482V959</accession>
<dbReference type="AlphaFoldDB" id="A0A482V959"/>
<protein>
    <submittedName>
        <fullName evidence="1">Uncharacterized protein</fullName>
    </submittedName>
</protein>
<evidence type="ECO:0000313" key="2">
    <source>
        <dbReference type="Proteomes" id="UP000292052"/>
    </source>
</evidence>
<dbReference type="EMBL" id="QDEB01125855">
    <property type="protein sequence ID" value="RZB39706.1"/>
    <property type="molecule type" value="Genomic_DNA"/>
</dbReference>
<gene>
    <name evidence="1" type="ORF">BDFB_009243</name>
</gene>
<comment type="caution">
    <text evidence="1">The sequence shown here is derived from an EMBL/GenBank/DDBJ whole genome shotgun (WGS) entry which is preliminary data.</text>
</comment>
<organism evidence="1 2">
    <name type="scientific">Asbolus verrucosus</name>
    <name type="common">Desert ironclad beetle</name>
    <dbReference type="NCBI Taxonomy" id="1661398"/>
    <lineage>
        <taxon>Eukaryota</taxon>
        <taxon>Metazoa</taxon>
        <taxon>Ecdysozoa</taxon>
        <taxon>Arthropoda</taxon>
        <taxon>Hexapoda</taxon>
        <taxon>Insecta</taxon>
        <taxon>Pterygota</taxon>
        <taxon>Neoptera</taxon>
        <taxon>Endopterygota</taxon>
        <taxon>Coleoptera</taxon>
        <taxon>Polyphaga</taxon>
        <taxon>Cucujiformia</taxon>
        <taxon>Tenebrionidae</taxon>
        <taxon>Pimeliinae</taxon>
        <taxon>Asbolus</taxon>
    </lineage>
</organism>
<reference evidence="1 2" key="1">
    <citation type="submission" date="2017-03" db="EMBL/GenBank/DDBJ databases">
        <title>Genome of the blue death feigning beetle - Asbolus verrucosus.</title>
        <authorList>
            <person name="Rider S.D."/>
        </authorList>
    </citation>
    <scope>NUCLEOTIDE SEQUENCE [LARGE SCALE GENOMIC DNA]</scope>
    <source>
        <strain evidence="1">Butters</strain>
        <tissue evidence="1">Head and leg muscle</tissue>
    </source>
</reference>